<evidence type="ECO:0000313" key="3">
    <source>
        <dbReference type="Proteomes" id="UP000324897"/>
    </source>
</evidence>
<protein>
    <submittedName>
        <fullName evidence="2">Uncharacterized protein</fullName>
    </submittedName>
</protein>
<dbReference type="AlphaFoldDB" id="A0A5J9TWR9"/>
<name>A0A5J9TWR9_9POAL</name>
<dbReference type="EMBL" id="RWGY01000031">
    <property type="protein sequence ID" value="TVU15843.1"/>
    <property type="molecule type" value="Genomic_DNA"/>
</dbReference>
<keyword evidence="3" id="KW-1185">Reference proteome</keyword>
<feature type="region of interest" description="Disordered" evidence="1">
    <location>
        <begin position="197"/>
        <end position="221"/>
    </location>
</feature>
<accession>A0A5J9TWR9</accession>
<dbReference type="Proteomes" id="UP000324897">
    <property type="component" value="Unassembled WGS sequence"/>
</dbReference>
<gene>
    <name evidence="2" type="ORF">EJB05_39384</name>
</gene>
<evidence type="ECO:0000256" key="1">
    <source>
        <dbReference type="SAM" id="MobiDB-lite"/>
    </source>
</evidence>
<feature type="compositionally biased region" description="Polar residues" evidence="1">
    <location>
        <begin position="197"/>
        <end position="206"/>
    </location>
</feature>
<dbReference type="Gramene" id="TVU15843">
    <property type="protein sequence ID" value="TVU15843"/>
    <property type="gene ID" value="EJB05_39384"/>
</dbReference>
<comment type="caution">
    <text evidence="2">The sequence shown here is derived from an EMBL/GenBank/DDBJ whole genome shotgun (WGS) entry which is preliminary data.</text>
</comment>
<reference evidence="2 3" key="1">
    <citation type="journal article" date="2019" name="Sci. Rep.">
        <title>A high-quality genome of Eragrostis curvula grass provides insights into Poaceae evolution and supports new strategies to enhance forage quality.</title>
        <authorList>
            <person name="Carballo J."/>
            <person name="Santos B.A.C.M."/>
            <person name="Zappacosta D."/>
            <person name="Garbus I."/>
            <person name="Selva J.P."/>
            <person name="Gallo C.A."/>
            <person name="Diaz A."/>
            <person name="Albertini E."/>
            <person name="Caccamo M."/>
            <person name="Echenique V."/>
        </authorList>
    </citation>
    <scope>NUCLEOTIDE SEQUENCE [LARGE SCALE GENOMIC DNA]</scope>
    <source>
        <strain evidence="3">cv. Victoria</strain>
        <tissue evidence="2">Leaf</tissue>
    </source>
</reference>
<feature type="non-terminal residue" evidence="2">
    <location>
        <position position="1"/>
    </location>
</feature>
<organism evidence="2 3">
    <name type="scientific">Eragrostis curvula</name>
    <name type="common">weeping love grass</name>
    <dbReference type="NCBI Taxonomy" id="38414"/>
    <lineage>
        <taxon>Eukaryota</taxon>
        <taxon>Viridiplantae</taxon>
        <taxon>Streptophyta</taxon>
        <taxon>Embryophyta</taxon>
        <taxon>Tracheophyta</taxon>
        <taxon>Spermatophyta</taxon>
        <taxon>Magnoliopsida</taxon>
        <taxon>Liliopsida</taxon>
        <taxon>Poales</taxon>
        <taxon>Poaceae</taxon>
        <taxon>PACMAD clade</taxon>
        <taxon>Chloridoideae</taxon>
        <taxon>Eragrostideae</taxon>
        <taxon>Eragrostidinae</taxon>
        <taxon>Eragrostis</taxon>
    </lineage>
</organism>
<evidence type="ECO:0000313" key="2">
    <source>
        <dbReference type="EMBL" id="TVU15843.1"/>
    </source>
</evidence>
<proteinExistence type="predicted"/>
<sequence length="238" mass="26807">MAVGEGSGEGHRVLLRSLDYPCTARLRLRRLHAYHRRYSHWAVYDAYGILFLDIPCLIDSCYVLQPSITIPADLHRSSQDERQYDRDVPRNWRKASSYLQGFLPFHHPISDEASLLVLTLDDFADGKTVVTCMISDWVLISIYKHPVLARYPCFATFVADVLFQRSDHAKYATAMAEEMVPKMPEIKGVGVSTAQPTVSVPANQTDEGGKRERSSRIKRGNVKLSGPRVGRVIASSWA</sequence>